<keyword evidence="11" id="KW-1185">Reference proteome</keyword>
<dbReference type="InterPro" id="IPR018101">
    <property type="entry name" value="Transl_elong_Ts_CS"/>
</dbReference>
<dbReference type="HAMAP" id="MF_00050">
    <property type="entry name" value="EF_Ts"/>
    <property type="match status" value="1"/>
</dbReference>
<evidence type="ECO:0000256" key="1">
    <source>
        <dbReference type="ARBA" id="ARBA00005532"/>
    </source>
</evidence>
<dbReference type="Pfam" id="PF00889">
    <property type="entry name" value="EF_TS"/>
    <property type="match status" value="1"/>
</dbReference>
<dbReference type="InterPro" id="IPR014039">
    <property type="entry name" value="Transl_elong_EFTs/EF1B_dimer"/>
</dbReference>
<keyword evidence="3 6" id="KW-0963">Cytoplasm</keyword>
<organism evidence="10 11">
    <name type="scientific">Rhodopseudomonas rhenobacensis</name>
    <dbReference type="NCBI Taxonomy" id="87461"/>
    <lineage>
        <taxon>Bacteria</taxon>
        <taxon>Pseudomonadati</taxon>
        <taxon>Pseudomonadota</taxon>
        <taxon>Alphaproteobacteria</taxon>
        <taxon>Hyphomicrobiales</taxon>
        <taxon>Nitrobacteraceae</taxon>
        <taxon>Rhodopseudomonas</taxon>
    </lineage>
</organism>
<proteinExistence type="inferred from homology"/>
<evidence type="ECO:0000256" key="3">
    <source>
        <dbReference type="ARBA" id="ARBA00022490"/>
    </source>
</evidence>
<evidence type="ECO:0000313" key="10">
    <source>
        <dbReference type="EMBL" id="MBB5046345.1"/>
    </source>
</evidence>
<feature type="region of interest" description="Involved in Mg(2+) ion dislocation from EF-Tu" evidence="6">
    <location>
        <begin position="80"/>
        <end position="83"/>
    </location>
</feature>
<dbReference type="AlphaFoldDB" id="A0A7W7Z1M2"/>
<dbReference type="Gene3D" id="1.10.8.10">
    <property type="entry name" value="DNA helicase RuvA subunit, C-terminal domain"/>
    <property type="match status" value="1"/>
</dbReference>
<evidence type="ECO:0000256" key="8">
    <source>
        <dbReference type="RuleBase" id="RU000643"/>
    </source>
</evidence>
<dbReference type="RefSeq" id="WP_184255117.1">
    <property type="nucleotide sequence ID" value="NZ_JACHIH010000004.1"/>
</dbReference>
<evidence type="ECO:0000259" key="9">
    <source>
        <dbReference type="Pfam" id="PF00889"/>
    </source>
</evidence>
<dbReference type="FunFam" id="1.10.8.10:FF:000001">
    <property type="entry name" value="Elongation factor Ts"/>
    <property type="match status" value="1"/>
</dbReference>
<reference evidence="10 11" key="1">
    <citation type="submission" date="2020-08" db="EMBL/GenBank/DDBJ databases">
        <title>Genomic Encyclopedia of Type Strains, Phase IV (KMG-IV): sequencing the most valuable type-strain genomes for metagenomic binning, comparative biology and taxonomic classification.</title>
        <authorList>
            <person name="Goeker M."/>
        </authorList>
    </citation>
    <scope>NUCLEOTIDE SEQUENCE [LARGE SCALE GENOMIC DNA]</scope>
    <source>
        <strain evidence="10 11">DSM 12706</strain>
    </source>
</reference>
<dbReference type="Gene3D" id="3.30.479.20">
    <property type="entry name" value="Elongation factor Ts, dimerisation domain"/>
    <property type="match status" value="2"/>
</dbReference>
<evidence type="ECO:0000256" key="4">
    <source>
        <dbReference type="ARBA" id="ARBA00022768"/>
    </source>
</evidence>
<dbReference type="Proteomes" id="UP000542353">
    <property type="component" value="Unassembled WGS sequence"/>
</dbReference>
<evidence type="ECO:0000313" key="11">
    <source>
        <dbReference type="Proteomes" id="UP000542353"/>
    </source>
</evidence>
<sequence>MATITAAMVKDLRETTGVGMMDCKQALTENDGDMQAAIDWLRKKGLSKAAKKAGRVAAEGLIGALTDKTKGVLVEVNSETDFVARNEQFQGLVKMIAQVALKVGADLDKINAAPVGSSTVATAIADAIATIGENMTLRRAAVLEVGQGVVASYMHNAVTEGAGKLGVIVALESAGKTDELAALGKQLSMHVASANPQALEPAGLDPDVVRREKDVMADKYRQQGKPEAMIEKIVENGLKTYYKEVCLMEQAFIFDDKGKSVAQAVKEAEGRVGAPIKVTGFVRYALGEGIEKQTSDFAAEVAAASGQK</sequence>
<dbReference type="InterPro" id="IPR009060">
    <property type="entry name" value="UBA-like_sf"/>
</dbReference>
<comment type="subcellular location">
    <subcellularLocation>
        <location evidence="6 8">Cytoplasm</location>
    </subcellularLocation>
</comment>
<dbReference type="InterPro" id="IPR001816">
    <property type="entry name" value="Transl_elong_EFTs/EF1B"/>
</dbReference>
<dbReference type="PROSITE" id="PS01126">
    <property type="entry name" value="EF_TS_1"/>
    <property type="match status" value="1"/>
</dbReference>
<dbReference type="PANTHER" id="PTHR11741:SF0">
    <property type="entry name" value="ELONGATION FACTOR TS, MITOCHONDRIAL"/>
    <property type="match status" value="1"/>
</dbReference>
<protein>
    <recommendedName>
        <fullName evidence="2 6">Elongation factor Ts</fullName>
        <shortName evidence="6">EF-Ts</shortName>
    </recommendedName>
</protein>
<comment type="caution">
    <text evidence="10">The sequence shown here is derived from an EMBL/GenBank/DDBJ whole genome shotgun (WGS) entry which is preliminary data.</text>
</comment>
<dbReference type="GO" id="GO:0003746">
    <property type="term" value="F:translation elongation factor activity"/>
    <property type="evidence" value="ECO:0007669"/>
    <property type="project" value="UniProtKB-UniRule"/>
</dbReference>
<dbReference type="EMBL" id="JACHIH010000004">
    <property type="protein sequence ID" value="MBB5046345.1"/>
    <property type="molecule type" value="Genomic_DNA"/>
</dbReference>
<evidence type="ECO:0000256" key="5">
    <source>
        <dbReference type="ARBA" id="ARBA00022917"/>
    </source>
</evidence>
<evidence type="ECO:0000256" key="2">
    <source>
        <dbReference type="ARBA" id="ARBA00016956"/>
    </source>
</evidence>
<comment type="function">
    <text evidence="6 7">Associates with the EF-Tu.GDP complex and induces the exchange of GDP to GTP. It remains bound to the aminoacyl-tRNA.EF-Tu.GTP complex up to the GTP hydrolysis stage on the ribosome.</text>
</comment>
<keyword evidence="5 6" id="KW-0648">Protein biosynthesis</keyword>
<evidence type="ECO:0000256" key="6">
    <source>
        <dbReference type="HAMAP-Rule" id="MF_00050"/>
    </source>
</evidence>
<dbReference type="SUPFAM" id="SSF46934">
    <property type="entry name" value="UBA-like"/>
    <property type="match status" value="1"/>
</dbReference>
<dbReference type="PANTHER" id="PTHR11741">
    <property type="entry name" value="ELONGATION FACTOR TS"/>
    <property type="match status" value="1"/>
</dbReference>
<dbReference type="Gene3D" id="1.10.286.20">
    <property type="match status" value="1"/>
</dbReference>
<dbReference type="PROSITE" id="PS01127">
    <property type="entry name" value="EF_TS_2"/>
    <property type="match status" value="1"/>
</dbReference>
<accession>A0A7W7Z1M2</accession>
<dbReference type="CDD" id="cd14275">
    <property type="entry name" value="UBA_EF-Ts"/>
    <property type="match status" value="1"/>
</dbReference>
<gene>
    <name evidence="6" type="primary">tsf</name>
    <name evidence="10" type="ORF">HNR60_001090</name>
</gene>
<dbReference type="NCBIfam" id="TIGR00116">
    <property type="entry name" value="tsf"/>
    <property type="match status" value="1"/>
</dbReference>
<feature type="domain" description="Translation elongation factor EFTs/EF1B dimerisation" evidence="9">
    <location>
        <begin position="71"/>
        <end position="288"/>
    </location>
</feature>
<comment type="similarity">
    <text evidence="1 6 7">Belongs to the EF-Ts family.</text>
</comment>
<evidence type="ECO:0000256" key="7">
    <source>
        <dbReference type="RuleBase" id="RU000642"/>
    </source>
</evidence>
<dbReference type="InterPro" id="IPR036402">
    <property type="entry name" value="EF-Ts_dimer_sf"/>
</dbReference>
<name>A0A7W7Z1M2_9BRAD</name>
<dbReference type="SUPFAM" id="SSF54713">
    <property type="entry name" value="Elongation factor Ts (EF-Ts), dimerisation domain"/>
    <property type="match status" value="2"/>
</dbReference>
<dbReference type="GO" id="GO:0005737">
    <property type="term" value="C:cytoplasm"/>
    <property type="evidence" value="ECO:0007669"/>
    <property type="project" value="UniProtKB-SubCell"/>
</dbReference>
<keyword evidence="4 6" id="KW-0251">Elongation factor</keyword>